<feature type="signal peptide" evidence="1">
    <location>
        <begin position="1"/>
        <end position="22"/>
    </location>
</feature>
<evidence type="ECO:0000313" key="3">
    <source>
        <dbReference type="EMBL" id="TKJ40125.1"/>
    </source>
</evidence>
<dbReference type="InterPro" id="IPR006626">
    <property type="entry name" value="PbH1"/>
</dbReference>
<dbReference type="Gene3D" id="2.160.20.10">
    <property type="entry name" value="Single-stranded right-handed beta-helix, Pectin lyase-like"/>
    <property type="match status" value="1"/>
</dbReference>
<protein>
    <recommendedName>
        <fullName evidence="2">Right handed beta helix domain-containing protein</fullName>
    </recommendedName>
</protein>
<reference evidence="3 4" key="1">
    <citation type="submission" date="2017-06" db="EMBL/GenBank/DDBJ databases">
        <title>Novel microbial phyla capable of carbon fixation and sulfur reduction in deep-sea sediments.</title>
        <authorList>
            <person name="Huang J."/>
            <person name="Baker B."/>
            <person name="Wang Y."/>
        </authorList>
    </citation>
    <scope>NUCLEOTIDE SEQUENCE [LARGE SCALE GENOMIC DNA]</scope>
    <source>
        <strain evidence="3">B3_LCP</strain>
    </source>
</reference>
<comment type="caution">
    <text evidence="3">The sequence shown here is derived from an EMBL/GenBank/DDBJ whole genome shotgun (WGS) entry which is preliminary data.</text>
</comment>
<keyword evidence="1" id="KW-0732">Signal</keyword>
<gene>
    <name evidence="3" type="ORF">CEE37_10340</name>
</gene>
<organism evidence="3 4">
    <name type="scientific">candidate division LCP-89 bacterium B3_LCP</name>
    <dbReference type="NCBI Taxonomy" id="2012998"/>
    <lineage>
        <taxon>Bacteria</taxon>
        <taxon>Pseudomonadati</taxon>
        <taxon>Bacteria division LCP-89</taxon>
    </lineage>
</organism>
<evidence type="ECO:0000313" key="4">
    <source>
        <dbReference type="Proteomes" id="UP000319619"/>
    </source>
</evidence>
<dbReference type="Gene3D" id="2.60.40.4070">
    <property type="match status" value="1"/>
</dbReference>
<dbReference type="InterPro" id="IPR012334">
    <property type="entry name" value="Pectin_lyas_fold"/>
</dbReference>
<dbReference type="Proteomes" id="UP000319619">
    <property type="component" value="Unassembled WGS sequence"/>
</dbReference>
<accession>A0A532UYU1</accession>
<dbReference type="NCBIfam" id="TIGR04183">
    <property type="entry name" value="Por_Secre_tail"/>
    <property type="match status" value="1"/>
</dbReference>
<evidence type="ECO:0000256" key="1">
    <source>
        <dbReference type="SAM" id="SignalP"/>
    </source>
</evidence>
<dbReference type="Pfam" id="PF13229">
    <property type="entry name" value="Beta_helix"/>
    <property type="match status" value="1"/>
</dbReference>
<dbReference type="SUPFAM" id="SSF51126">
    <property type="entry name" value="Pectin lyase-like"/>
    <property type="match status" value="1"/>
</dbReference>
<name>A0A532UYU1_UNCL8</name>
<feature type="domain" description="Right handed beta helix" evidence="2">
    <location>
        <begin position="97"/>
        <end position="227"/>
    </location>
</feature>
<proteinExistence type="predicted"/>
<dbReference type="InterPro" id="IPR011050">
    <property type="entry name" value="Pectin_lyase_fold/virulence"/>
</dbReference>
<dbReference type="InterPro" id="IPR039448">
    <property type="entry name" value="Beta_helix"/>
</dbReference>
<sequence>MAKKMLMTLLAGMIVIAGLCHADTLLVPSQYPTIQAGINASNDGDTVLVSPETYIENIDFRGKEIVVKSASGPVSTVIDGNQAGRVVTFESGESVNAVLEGFTVMNGAVNGSGGGIRCTNSSNPTIANNIITRNSSSGFSTKGGGIGCDDYSDPIIINNTITMNTANDGGGIGFEDCFVTITNNTITRNTASHGGGIYGYYAGAHVTDNVISENSASSWGGGLAVLEATHYSPNPIWEICNNLIANNDGSSDGGGLSIQCSWPDGHNITNNTITGNTADNGGAIALWLTANPVITNTILWGNTAPEIYISSGGGNPTVNYSNVMGGWPGTGNIDDDPLFVYPDQSDYRLHWGSPCIDTGDPVSPLDPDATICDMGAFFYDQSIPVRILLNPHEAPIEIPAGGGSFDYTIQATYIDPISQIISAWCDVTLPTGSIYGPVLGPVSITMDSAQTISRVRTQTVPAGAPMGNYTYNAYATVGADTSSDVFTFVKLGSVGLDGLAGWFNTGEEFGEVGEGSTPALQENFALLGAFPNPFNPTTVISFDLRVASLVKFTVYDISGRRVAELVDGWRDVGVHEVTWNASEMASGIYVYRLTAGEFAASGKMVLIK</sequence>
<dbReference type="EMBL" id="NJBN01000006">
    <property type="protein sequence ID" value="TKJ40125.1"/>
    <property type="molecule type" value="Genomic_DNA"/>
</dbReference>
<dbReference type="AlphaFoldDB" id="A0A532UYU1"/>
<evidence type="ECO:0000259" key="2">
    <source>
        <dbReference type="Pfam" id="PF13229"/>
    </source>
</evidence>
<dbReference type="SMART" id="SM00710">
    <property type="entry name" value="PbH1"/>
    <property type="match status" value="7"/>
</dbReference>
<feature type="chain" id="PRO_5021826739" description="Right handed beta helix domain-containing protein" evidence="1">
    <location>
        <begin position="23"/>
        <end position="608"/>
    </location>
</feature>
<dbReference type="InterPro" id="IPR026444">
    <property type="entry name" value="Secre_tail"/>
</dbReference>